<sequence length="50" mass="5577">MAELRRSAHPVPRTVVRGLWSDAAQLERCVASLVEDGLVEQDGDVYRLPD</sequence>
<organism evidence="1 2">
    <name type="scientific">Paraoerskovia sediminicola</name>
    <dbReference type="NCBI Taxonomy" id="1138587"/>
    <lineage>
        <taxon>Bacteria</taxon>
        <taxon>Bacillati</taxon>
        <taxon>Actinomycetota</taxon>
        <taxon>Actinomycetes</taxon>
        <taxon>Micrococcales</taxon>
        <taxon>Cellulomonadaceae</taxon>
        <taxon>Paraoerskovia</taxon>
    </lineage>
</organism>
<dbReference type="EMBL" id="AP027729">
    <property type="protein sequence ID" value="BDZ41330.1"/>
    <property type="molecule type" value="Genomic_DNA"/>
</dbReference>
<name>A0ABM8FZS2_9CELL</name>
<dbReference type="Proteomes" id="UP001321475">
    <property type="component" value="Chromosome"/>
</dbReference>
<protein>
    <recommendedName>
        <fullName evidence="3">A/G-specific adenine glycosylase</fullName>
    </recommendedName>
</protein>
<accession>A0ABM8FZS2</accession>
<proteinExistence type="predicted"/>
<reference evidence="2" key="1">
    <citation type="journal article" date="2019" name="Int. J. Syst. Evol. Microbiol.">
        <title>The Global Catalogue of Microorganisms (GCM) 10K type strain sequencing project: providing services to taxonomists for standard genome sequencing and annotation.</title>
        <authorList>
            <consortium name="The Broad Institute Genomics Platform"/>
            <consortium name="The Broad Institute Genome Sequencing Center for Infectious Disease"/>
            <person name="Wu L."/>
            <person name="Ma J."/>
        </authorList>
    </citation>
    <scope>NUCLEOTIDE SEQUENCE [LARGE SCALE GENOMIC DNA]</scope>
    <source>
        <strain evidence="2">NBRC 108565</strain>
    </source>
</reference>
<keyword evidence="2" id="KW-1185">Reference proteome</keyword>
<evidence type="ECO:0000313" key="2">
    <source>
        <dbReference type="Proteomes" id="UP001321475"/>
    </source>
</evidence>
<gene>
    <name evidence="1" type="ORF">GCM10025865_06290</name>
</gene>
<evidence type="ECO:0000313" key="1">
    <source>
        <dbReference type="EMBL" id="BDZ41330.1"/>
    </source>
</evidence>
<evidence type="ECO:0008006" key="3">
    <source>
        <dbReference type="Google" id="ProtNLM"/>
    </source>
</evidence>